<keyword evidence="1" id="KW-0808">Transferase</keyword>
<evidence type="ECO:0000259" key="2">
    <source>
        <dbReference type="Pfam" id="PF00534"/>
    </source>
</evidence>
<dbReference type="Proteomes" id="UP000240880">
    <property type="component" value="Unassembled WGS sequence"/>
</dbReference>
<dbReference type="SUPFAM" id="SSF53756">
    <property type="entry name" value="UDP-Glycosyltransferase/glycogen phosphorylase"/>
    <property type="match status" value="1"/>
</dbReference>
<dbReference type="Pfam" id="PF13439">
    <property type="entry name" value="Glyco_transf_4"/>
    <property type="match status" value="1"/>
</dbReference>
<name>A0A2R6A5N7_9ARCH</name>
<dbReference type="AlphaFoldDB" id="A0A2R6A5N7"/>
<reference evidence="4 5" key="1">
    <citation type="submission" date="2017-04" db="EMBL/GenBank/DDBJ databases">
        <title>Novel microbial lineages endemic to geothermal iron-oxide mats fill important gaps in the evolutionary history of Archaea.</title>
        <authorList>
            <person name="Jay Z.J."/>
            <person name="Beam J.P."/>
            <person name="Dlakic M."/>
            <person name="Rusch D.B."/>
            <person name="Kozubal M.A."/>
            <person name="Inskeep W.P."/>
        </authorList>
    </citation>
    <scope>NUCLEOTIDE SEQUENCE [LARGE SCALE GENOMIC DNA]</scope>
    <source>
        <strain evidence="4">OSP_D</strain>
    </source>
</reference>
<dbReference type="InterPro" id="IPR028098">
    <property type="entry name" value="Glyco_trans_4-like_N"/>
</dbReference>
<dbReference type="InterPro" id="IPR001296">
    <property type="entry name" value="Glyco_trans_1"/>
</dbReference>
<sequence length="374" mass="43520">MMKILLLLPSMKINDGVNRYSKDLLNSLLYNNAHKVGFIEIYNLIDLSILEPTTANNTFRGLIYGTPLSLIPNLRLRHLIKQSNYEIVHLTAPYLGHFLNYLENDTIKIITWYDFLEFSKERNGLRRIFTRISYFNALTHCDGIICISSTVKRQLEEFFKRNPSIRRPQKIEMINPGINQKFVDYKVNINQDRRDFVFIGRIGYLAQYKRFPLVLKNFSLVKRLSERSDLKLYVFSPSKNSLSLIVNELNSLGLKLGKDVIIHFNATDETIINVLSKAYALLHFSKAEGFGLPILESLSLGTPVITLKDADIPEEVVKYTYQETYESSIDRMLELIRNPKGLPKYIVEYAKSFNWKRKSEEVIKFYDDLFTSSR</sequence>
<dbReference type="EMBL" id="NEXC01000192">
    <property type="protein sequence ID" value="PSN81671.1"/>
    <property type="molecule type" value="Genomic_DNA"/>
</dbReference>
<dbReference type="CDD" id="cd03801">
    <property type="entry name" value="GT4_PimA-like"/>
    <property type="match status" value="1"/>
</dbReference>
<evidence type="ECO:0008006" key="6">
    <source>
        <dbReference type="Google" id="ProtNLM"/>
    </source>
</evidence>
<dbReference type="Pfam" id="PF00534">
    <property type="entry name" value="Glycos_transf_1"/>
    <property type="match status" value="1"/>
</dbReference>
<organism evidence="4 5">
    <name type="scientific">Candidatus Marsarchaeota G1 archaeon OSP_D</name>
    <dbReference type="NCBI Taxonomy" id="1978155"/>
    <lineage>
        <taxon>Archaea</taxon>
        <taxon>Candidatus Marsarchaeota</taxon>
        <taxon>Candidatus Marsarchaeota group 1</taxon>
    </lineage>
</organism>
<dbReference type="GO" id="GO:0016757">
    <property type="term" value="F:glycosyltransferase activity"/>
    <property type="evidence" value="ECO:0007669"/>
    <property type="project" value="InterPro"/>
</dbReference>
<evidence type="ECO:0000256" key="1">
    <source>
        <dbReference type="ARBA" id="ARBA00022679"/>
    </source>
</evidence>
<feature type="domain" description="Glycosyltransferase subfamily 4-like N-terminal" evidence="3">
    <location>
        <begin position="63"/>
        <end position="179"/>
    </location>
</feature>
<gene>
    <name evidence="4" type="ORF">B9Q01_10790</name>
</gene>
<proteinExistence type="predicted"/>
<dbReference type="Gene3D" id="3.40.50.2000">
    <property type="entry name" value="Glycogen Phosphorylase B"/>
    <property type="match status" value="2"/>
</dbReference>
<evidence type="ECO:0000313" key="5">
    <source>
        <dbReference type="Proteomes" id="UP000240880"/>
    </source>
</evidence>
<evidence type="ECO:0000313" key="4">
    <source>
        <dbReference type="EMBL" id="PSN81671.1"/>
    </source>
</evidence>
<protein>
    <recommendedName>
        <fullName evidence="6">Glycosyl transferase family 1 domain-containing protein</fullName>
    </recommendedName>
</protein>
<dbReference type="PANTHER" id="PTHR46401">
    <property type="entry name" value="GLYCOSYLTRANSFERASE WBBK-RELATED"/>
    <property type="match status" value="1"/>
</dbReference>
<feature type="domain" description="Glycosyl transferase family 1" evidence="2">
    <location>
        <begin position="186"/>
        <end position="352"/>
    </location>
</feature>
<evidence type="ECO:0000259" key="3">
    <source>
        <dbReference type="Pfam" id="PF13439"/>
    </source>
</evidence>
<comment type="caution">
    <text evidence="4">The sequence shown here is derived from an EMBL/GenBank/DDBJ whole genome shotgun (WGS) entry which is preliminary data.</text>
</comment>
<accession>A0A2R6A5N7</accession>
<dbReference type="PANTHER" id="PTHR46401:SF2">
    <property type="entry name" value="GLYCOSYLTRANSFERASE WBBK-RELATED"/>
    <property type="match status" value="1"/>
</dbReference>